<feature type="domain" description="G-protein coupled receptors family 1 profile" evidence="11">
    <location>
        <begin position="1"/>
        <end position="146"/>
    </location>
</feature>
<evidence type="ECO:0000256" key="5">
    <source>
        <dbReference type="ARBA" id="ARBA00022989"/>
    </source>
</evidence>
<keyword evidence="13" id="KW-1185">Reference proteome</keyword>
<dbReference type="PROSITE" id="PS50262">
    <property type="entry name" value="G_PROTEIN_RECEP_F1_2"/>
    <property type="match status" value="1"/>
</dbReference>
<evidence type="ECO:0000256" key="8">
    <source>
        <dbReference type="ARBA" id="ARBA00023170"/>
    </source>
</evidence>
<evidence type="ECO:0000256" key="7">
    <source>
        <dbReference type="ARBA" id="ARBA00023136"/>
    </source>
</evidence>
<dbReference type="PANTHER" id="PTHR24228:SF71">
    <property type="entry name" value="PROTEIN TRAPPED IN ENDODERM-1"/>
    <property type="match status" value="1"/>
</dbReference>
<keyword evidence="5 10" id="KW-1133">Transmembrane helix</keyword>
<evidence type="ECO:0000256" key="1">
    <source>
        <dbReference type="ARBA" id="ARBA00004651"/>
    </source>
</evidence>
<dbReference type="PRINTS" id="PR00237">
    <property type="entry name" value="GPCRRHODOPSN"/>
</dbReference>
<sequence>MIAILIMLPPLLEIWGKLGLNPSTFSCTILDKDGTSPKKLLFLIAFVLPCTVIIISYSCIYCKVRTSRLNIKAHQPTSKIDKINRRREKDDSRLTRLMLTIFICFLCCFLPLMVMNVCYDDVTYPSVHVMASILAWASSVINPFIYAASNRQYRSAYSKLFRIIRTSVAVTDSKPISGSVRSKGMDSQARTVNNKPNFICT</sequence>
<organism evidence="12 13">
    <name type="scientific">Cryptolaemus montrouzieri</name>
    <dbReference type="NCBI Taxonomy" id="559131"/>
    <lineage>
        <taxon>Eukaryota</taxon>
        <taxon>Metazoa</taxon>
        <taxon>Ecdysozoa</taxon>
        <taxon>Arthropoda</taxon>
        <taxon>Hexapoda</taxon>
        <taxon>Insecta</taxon>
        <taxon>Pterygota</taxon>
        <taxon>Neoptera</taxon>
        <taxon>Endopterygota</taxon>
        <taxon>Coleoptera</taxon>
        <taxon>Polyphaga</taxon>
        <taxon>Cucujiformia</taxon>
        <taxon>Coccinelloidea</taxon>
        <taxon>Coccinellidae</taxon>
        <taxon>Scymninae</taxon>
        <taxon>Scymnini</taxon>
        <taxon>Cryptolaemus</taxon>
    </lineage>
</organism>
<evidence type="ECO:0000256" key="10">
    <source>
        <dbReference type="SAM" id="Phobius"/>
    </source>
</evidence>
<evidence type="ECO:0000256" key="6">
    <source>
        <dbReference type="ARBA" id="ARBA00023040"/>
    </source>
</evidence>
<keyword evidence="8" id="KW-0675">Receptor</keyword>
<keyword evidence="9" id="KW-0807">Transducer</keyword>
<evidence type="ECO:0000313" key="13">
    <source>
        <dbReference type="Proteomes" id="UP001516400"/>
    </source>
</evidence>
<dbReference type="Proteomes" id="UP001516400">
    <property type="component" value="Unassembled WGS sequence"/>
</dbReference>
<dbReference type="EMBL" id="JABFTP020000042">
    <property type="protein sequence ID" value="KAL3271932.1"/>
    <property type="molecule type" value="Genomic_DNA"/>
</dbReference>
<dbReference type="Pfam" id="PF00001">
    <property type="entry name" value="7tm_1"/>
    <property type="match status" value="1"/>
</dbReference>
<evidence type="ECO:0000259" key="11">
    <source>
        <dbReference type="PROSITE" id="PS50262"/>
    </source>
</evidence>
<dbReference type="GO" id="GO:0004930">
    <property type="term" value="F:G protein-coupled receptor activity"/>
    <property type="evidence" value="ECO:0007669"/>
    <property type="project" value="UniProtKB-KW"/>
</dbReference>
<dbReference type="SUPFAM" id="SSF81321">
    <property type="entry name" value="Family A G protein-coupled receptor-like"/>
    <property type="match status" value="1"/>
</dbReference>
<keyword evidence="6" id="KW-0297">G-protein coupled receptor</keyword>
<reference evidence="12 13" key="1">
    <citation type="journal article" date="2021" name="BMC Biol.">
        <title>Horizontally acquired antibacterial genes associated with adaptive radiation of ladybird beetles.</title>
        <authorList>
            <person name="Li H.S."/>
            <person name="Tang X.F."/>
            <person name="Huang Y.H."/>
            <person name="Xu Z.Y."/>
            <person name="Chen M.L."/>
            <person name="Du X.Y."/>
            <person name="Qiu B.Y."/>
            <person name="Chen P.T."/>
            <person name="Zhang W."/>
            <person name="Slipinski A."/>
            <person name="Escalona H.E."/>
            <person name="Waterhouse R.M."/>
            <person name="Zwick A."/>
            <person name="Pang H."/>
        </authorList>
    </citation>
    <scope>NUCLEOTIDE SEQUENCE [LARGE SCALE GENOMIC DNA]</scope>
    <source>
        <strain evidence="12">SYSU2018</strain>
    </source>
</reference>
<protein>
    <recommendedName>
        <fullName evidence="11">G-protein coupled receptors family 1 profile domain-containing protein</fullName>
    </recommendedName>
</protein>
<feature type="transmembrane region" description="Helical" evidence="10">
    <location>
        <begin position="127"/>
        <end position="149"/>
    </location>
</feature>
<gene>
    <name evidence="12" type="ORF">HHI36_022402</name>
</gene>
<dbReference type="InterPro" id="IPR000276">
    <property type="entry name" value="GPCR_Rhodpsn"/>
</dbReference>
<proteinExistence type="inferred from homology"/>
<dbReference type="GO" id="GO:0005886">
    <property type="term" value="C:plasma membrane"/>
    <property type="evidence" value="ECO:0007669"/>
    <property type="project" value="UniProtKB-SubCell"/>
</dbReference>
<evidence type="ECO:0000256" key="9">
    <source>
        <dbReference type="ARBA" id="ARBA00023224"/>
    </source>
</evidence>
<dbReference type="PANTHER" id="PTHR24228">
    <property type="entry name" value="B2 BRADYKININ RECEPTOR/ANGIOTENSIN II RECEPTOR"/>
    <property type="match status" value="1"/>
</dbReference>
<comment type="caution">
    <text evidence="12">The sequence shown here is derived from an EMBL/GenBank/DDBJ whole genome shotgun (WGS) entry which is preliminary data.</text>
</comment>
<feature type="transmembrane region" description="Helical" evidence="10">
    <location>
        <begin position="94"/>
        <end position="115"/>
    </location>
</feature>
<accession>A0ABD2N0I4</accession>
<name>A0ABD2N0I4_9CUCU</name>
<dbReference type="InterPro" id="IPR017452">
    <property type="entry name" value="GPCR_Rhodpsn_7TM"/>
</dbReference>
<dbReference type="Gene3D" id="1.20.1070.10">
    <property type="entry name" value="Rhodopsin 7-helix transmembrane proteins"/>
    <property type="match status" value="1"/>
</dbReference>
<dbReference type="AlphaFoldDB" id="A0ABD2N0I4"/>
<keyword evidence="4 10" id="KW-0812">Transmembrane</keyword>
<keyword evidence="7 10" id="KW-0472">Membrane</keyword>
<comment type="subcellular location">
    <subcellularLocation>
        <location evidence="1">Cell membrane</location>
        <topology evidence="1">Multi-pass membrane protein</topology>
    </subcellularLocation>
</comment>
<feature type="transmembrane region" description="Helical" evidence="10">
    <location>
        <begin position="40"/>
        <end position="62"/>
    </location>
</feature>
<evidence type="ECO:0000256" key="4">
    <source>
        <dbReference type="ARBA" id="ARBA00022692"/>
    </source>
</evidence>
<evidence type="ECO:0000313" key="12">
    <source>
        <dbReference type="EMBL" id="KAL3271932.1"/>
    </source>
</evidence>
<keyword evidence="3" id="KW-1003">Cell membrane</keyword>
<comment type="similarity">
    <text evidence="2">Belongs to the G-protein coupled receptor 1 family.</text>
</comment>
<evidence type="ECO:0000256" key="3">
    <source>
        <dbReference type="ARBA" id="ARBA00022475"/>
    </source>
</evidence>
<evidence type="ECO:0000256" key="2">
    <source>
        <dbReference type="ARBA" id="ARBA00010663"/>
    </source>
</evidence>